<evidence type="ECO:0000256" key="1">
    <source>
        <dbReference type="SAM" id="MobiDB-lite"/>
    </source>
</evidence>
<comment type="caution">
    <text evidence="4">The sequence shown here is derived from an EMBL/GenBank/DDBJ whole genome shotgun (WGS) entry which is preliminary data.</text>
</comment>
<organism evidence="4 5">
    <name type="scientific">Lactococcus garvieae DCC43</name>
    <dbReference type="NCBI Taxonomy" id="1231377"/>
    <lineage>
        <taxon>Bacteria</taxon>
        <taxon>Bacillati</taxon>
        <taxon>Bacillota</taxon>
        <taxon>Bacilli</taxon>
        <taxon>Lactobacillales</taxon>
        <taxon>Streptococcaceae</taxon>
        <taxon>Lactococcus</taxon>
    </lineage>
</organism>
<dbReference type="EMBL" id="AMQS01000040">
    <property type="protein sequence ID" value="EKF50572.1"/>
    <property type="molecule type" value="Genomic_DNA"/>
</dbReference>
<sequence length="225" mass="22422">MKKSITLSSLTLMTLALSATSLSLAVSADTTATSENTVAFNAPTETTTPPDVVNPTDPNEPASLIPSQPGAQAVDFVSAIDFGTHTLDGATTTFTGAVKSGTTGDAGTPILAWHDLDGASPAVSYTITAELTKAFGMEGATVTYGGGTLVNSSGGEATATTGIGTPGDLVLGEEGTAQTVITGTGGLDGHFVNKFSAVSLYVPVTSQTAGTHSATVTWTMTNAVS</sequence>
<evidence type="ECO:0000259" key="3">
    <source>
        <dbReference type="Pfam" id="PF13731"/>
    </source>
</evidence>
<gene>
    <name evidence="4" type="ORF">C426_2076</name>
</gene>
<feature type="domain" description="WxL" evidence="3">
    <location>
        <begin position="29"/>
        <end position="222"/>
    </location>
</feature>
<keyword evidence="2" id="KW-0732">Signal</keyword>
<reference evidence="4 5" key="1">
    <citation type="journal article" date="2012" name="J. Bacteriol.">
        <title>Genome Sequence of the Bacteriocin-Producing Strain Lactococcus garvieae DCC43.</title>
        <authorList>
            <person name="Gabrielsen C."/>
            <person name="Brede D.A."/>
            <person name="Hernandez P.E."/>
            <person name="Nes I.F."/>
            <person name="Diep D.B."/>
        </authorList>
    </citation>
    <scope>NUCLEOTIDE SEQUENCE [LARGE SCALE GENOMIC DNA]</scope>
    <source>
        <strain evidence="4 5">DCC43</strain>
    </source>
</reference>
<dbReference type="Proteomes" id="UP000006787">
    <property type="component" value="Unassembled WGS sequence"/>
</dbReference>
<evidence type="ECO:0000256" key="2">
    <source>
        <dbReference type="SAM" id="SignalP"/>
    </source>
</evidence>
<dbReference type="AlphaFoldDB" id="K2QAR1"/>
<protein>
    <submittedName>
        <fullName evidence="4">Extracellular protein</fullName>
    </submittedName>
</protein>
<accession>K2QAR1</accession>
<dbReference type="Pfam" id="PF13731">
    <property type="entry name" value="WxL"/>
    <property type="match status" value="1"/>
</dbReference>
<feature type="signal peptide" evidence="2">
    <location>
        <begin position="1"/>
        <end position="28"/>
    </location>
</feature>
<dbReference type="RefSeq" id="WP_003136707.1">
    <property type="nucleotide sequence ID" value="NZ_AMQS01000040.1"/>
</dbReference>
<evidence type="ECO:0000313" key="5">
    <source>
        <dbReference type="Proteomes" id="UP000006787"/>
    </source>
</evidence>
<feature type="compositionally biased region" description="Low complexity" evidence="1">
    <location>
        <begin position="43"/>
        <end position="59"/>
    </location>
</feature>
<name>K2QAR1_9LACT</name>
<feature type="chain" id="PRO_5003863152" evidence="2">
    <location>
        <begin position="29"/>
        <end position="225"/>
    </location>
</feature>
<dbReference type="PATRIC" id="fig|1231377.3.peg.2058"/>
<evidence type="ECO:0000313" key="4">
    <source>
        <dbReference type="EMBL" id="EKF50572.1"/>
    </source>
</evidence>
<proteinExistence type="predicted"/>
<dbReference type="InterPro" id="IPR027994">
    <property type="entry name" value="WxL_dom"/>
</dbReference>
<feature type="region of interest" description="Disordered" evidence="1">
    <location>
        <begin position="36"/>
        <end position="59"/>
    </location>
</feature>